<dbReference type="EMBL" id="QKWP01000261">
    <property type="protein sequence ID" value="RIB23454.1"/>
    <property type="molecule type" value="Genomic_DNA"/>
</dbReference>
<keyword evidence="1" id="KW-1133">Transmembrane helix</keyword>
<sequence length="104" mass="11309">MFVVHRYKIDLCLPLFFPNSRCLGVVVFGVVVFGVAAFDVAFRRSGVVVFGFVVFGFVVFGVTTFGVVALVPPLPLSRSSSEFVVVVVFHWLPTAHLADSADIT</sequence>
<keyword evidence="1" id="KW-0472">Membrane</keyword>
<proteinExistence type="predicted"/>
<keyword evidence="3" id="KW-1185">Reference proteome</keyword>
<gene>
    <name evidence="2" type="ORF">C2G38_2171229</name>
</gene>
<keyword evidence="1" id="KW-0812">Transmembrane</keyword>
<reference evidence="2 3" key="1">
    <citation type="submission" date="2018-06" db="EMBL/GenBank/DDBJ databases">
        <title>Comparative genomics reveals the genomic features of Rhizophagus irregularis, R. cerebriforme, R. diaphanum and Gigaspora rosea, and their symbiotic lifestyle signature.</title>
        <authorList>
            <person name="Morin E."/>
            <person name="San Clemente H."/>
            <person name="Chen E.C.H."/>
            <person name="De La Providencia I."/>
            <person name="Hainaut M."/>
            <person name="Kuo A."/>
            <person name="Kohler A."/>
            <person name="Murat C."/>
            <person name="Tang N."/>
            <person name="Roy S."/>
            <person name="Loubradou J."/>
            <person name="Henrissat B."/>
            <person name="Grigoriev I.V."/>
            <person name="Corradi N."/>
            <person name="Roux C."/>
            <person name="Martin F.M."/>
        </authorList>
    </citation>
    <scope>NUCLEOTIDE SEQUENCE [LARGE SCALE GENOMIC DNA]</scope>
    <source>
        <strain evidence="2 3">DAOM 194757</strain>
    </source>
</reference>
<dbReference type="AlphaFoldDB" id="A0A397VLV0"/>
<protein>
    <recommendedName>
        <fullName evidence="4">Transmembrane protein</fullName>
    </recommendedName>
</protein>
<evidence type="ECO:0000313" key="3">
    <source>
        <dbReference type="Proteomes" id="UP000266673"/>
    </source>
</evidence>
<evidence type="ECO:0008006" key="4">
    <source>
        <dbReference type="Google" id="ProtNLM"/>
    </source>
</evidence>
<feature type="transmembrane region" description="Helical" evidence="1">
    <location>
        <begin position="21"/>
        <end position="42"/>
    </location>
</feature>
<name>A0A397VLV0_9GLOM</name>
<organism evidence="2 3">
    <name type="scientific">Gigaspora rosea</name>
    <dbReference type="NCBI Taxonomy" id="44941"/>
    <lineage>
        <taxon>Eukaryota</taxon>
        <taxon>Fungi</taxon>
        <taxon>Fungi incertae sedis</taxon>
        <taxon>Mucoromycota</taxon>
        <taxon>Glomeromycotina</taxon>
        <taxon>Glomeromycetes</taxon>
        <taxon>Diversisporales</taxon>
        <taxon>Gigasporaceae</taxon>
        <taxon>Gigaspora</taxon>
    </lineage>
</organism>
<accession>A0A397VLV0</accession>
<dbReference type="Proteomes" id="UP000266673">
    <property type="component" value="Unassembled WGS sequence"/>
</dbReference>
<evidence type="ECO:0000256" key="1">
    <source>
        <dbReference type="SAM" id="Phobius"/>
    </source>
</evidence>
<feature type="transmembrane region" description="Helical" evidence="1">
    <location>
        <begin position="48"/>
        <end position="71"/>
    </location>
</feature>
<comment type="caution">
    <text evidence="2">The sequence shown here is derived from an EMBL/GenBank/DDBJ whole genome shotgun (WGS) entry which is preliminary data.</text>
</comment>
<evidence type="ECO:0000313" key="2">
    <source>
        <dbReference type="EMBL" id="RIB23454.1"/>
    </source>
</evidence>